<dbReference type="InterPro" id="IPR003749">
    <property type="entry name" value="ThiS/MoaD-like"/>
</dbReference>
<accession>A0ABR9RQS7</accession>
<sequence length="68" mass="6689">MLITLNGHPAEVAPGHVADLLAGMLPAPDGTRGVAVAVNGEVVPRAAHPRTPLHPGDVVDVVSAVAGG</sequence>
<dbReference type="Gene3D" id="3.10.20.30">
    <property type="match status" value="1"/>
</dbReference>
<dbReference type="InterPro" id="IPR010035">
    <property type="entry name" value="Thi_S"/>
</dbReference>
<dbReference type="InterPro" id="IPR012675">
    <property type="entry name" value="Beta-grasp_dom_sf"/>
</dbReference>
<reference evidence="1 2" key="1">
    <citation type="submission" date="2020-10" db="EMBL/GenBank/DDBJ databases">
        <title>Nocardioides sp. isolated from sludge.</title>
        <authorList>
            <person name="Zhang X."/>
        </authorList>
    </citation>
    <scope>NUCLEOTIDE SEQUENCE [LARGE SCALE GENOMIC DNA]</scope>
    <source>
        <strain evidence="1 2">Y6</strain>
    </source>
</reference>
<dbReference type="InterPro" id="IPR016155">
    <property type="entry name" value="Mopterin_synth/thiamin_S_b"/>
</dbReference>
<dbReference type="Proteomes" id="UP000756387">
    <property type="component" value="Unassembled WGS sequence"/>
</dbReference>
<evidence type="ECO:0000313" key="1">
    <source>
        <dbReference type="EMBL" id="MBE7323911.1"/>
    </source>
</evidence>
<dbReference type="PANTHER" id="PTHR34472:SF1">
    <property type="entry name" value="SULFUR CARRIER PROTEIN THIS"/>
    <property type="match status" value="1"/>
</dbReference>
<dbReference type="CDD" id="cd00565">
    <property type="entry name" value="Ubl_ThiS"/>
    <property type="match status" value="1"/>
</dbReference>
<comment type="caution">
    <text evidence="1">The sequence shown here is derived from an EMBL/GenBank/DDBJ whole genome shotgun (WGS) entry which is preliminary data.</text>
</comment>
<dbReference type="SUPFAM" id="SSF54285">
    <property type="entry name" value="MoaD/ThiS"/>
    <property type="match status" value="1"/>
</dbReference>
<gene>
    <name evidence="1" type="primary">thiS</name>
    <name evidence="1" type="ORF">IEQ44_04510</name>
</gene>
<proteinExistence type="predicted"/>
<evidence type="ECO:0000313" key="2">
    <source>
        <dbReference type="Proteomes" id="UP000756387"/>
    </source>
</evidence>
<organism evidence="1 2">
    <name type="scientific">Nocardioides malaquae</name>
    <dbReference type="NCBI Taxonomy" id="2773426"/>
    <lineage>
        <taxon>Bacteria</taxon>
        <taxon>Bacillati</taxon>
        <taxon>Actinomycetota</taxon>
        <taxon>Actinomycetes</taxon>
        <taxon>Propionibacteriales</taxon>
        <taxon>Nocardioidaceae</taxon>
        <taxon>Nocardioides</taxon>
    </lineage>
</organism>
<keyword evidence="2" id="KW-1185">Reference proteome</keyword>
<dbReference type="RefSeq" id="WP_193637225.1">
    <property type="nucleotide sequence ID" value="NZ_JADCSA010000003.1"/>
</dbReference>
<name>A0ABR9RQS7_9ACTN</name>
<dbReference type="Pfam" id="PF02597">
    <property type="entry name" value="ThiS"/>
    <property type="match status" value="1"/>
</dbReference>
<dbReference type="EMBL" id="JADCSA010000003">
    <property type="protein sequence ID" value="MBE7323911.1"/>
    <property type="molecule type" value="Genomic_DNA"/>
</dbReference>
<protein>
    <submittedName>
        <fullName evidence="1">Sulfur carrier protein ThiS</fullName>
    </submittedName>
</protein>
<dbReference type="PANTHER" id="PTHR34472">
    <property type="entry name" value="SULFUR CARRIER PROTEIN THIS"/>
    <property type="match status" value="1"/>
</dbReference>
<dbReference type="NCBIfam" id="TIGR01683">
    <property type="entry name" value="thiS"/>
    <property type="match status" value="1"/>
</dbReference>